<protein>
    <submittedName>
        <fullName evidence="1">Uncharacterized protein</fullName>
    </submittedName>
</protein>
<evidence type="ECO:0000313" key="2">
    <source>
        <dbReference type="Proteomes" id="UP000485058"/>
    </source>
</evidence>
<gene>
    <name evidence="1" type="ORF">HaLaN_08994</name>
</gene>
<comment type="caution">
    <text evidence="1">The sequence shown here is derived from an EMBL/GenBank/DDBJ whole genome shotgun (WGS) entry which is preliminary data.</text>
</comment>
<sequence length="126" mass="14406">LFNDRAKKHYQPVMAAARVLDPVNFLPTRPRAQPLPPMKDLTPEEQEDVVHVVARLAEVSEAEARRELRRFESGTWHPEMTRVANDIMSMAEAAEKLVFIQTNDELATNSDNFDKYNGQNVAIQLF</sequence>
<keyword evidence="2" id="KW-1185">Reference proteome</keyword>
<dbReference type="Proteomes" id="UP000485058">
    <property type="component" value="Unassembled WGS sequence"/>
</dbReference>
<dbReference type="AlphaFoldDB" id="A0A699YSM3"/>
<dbReference type="EMBL" id="BLLF01000583">
    <property type="protein sequence ID" value="GFH13163.1"/>
    <property type="molecule type" value="Genomic_DNA"/>
</dbReference>
<accession>A0A699YSM3</accession>
<proteinExistence type="predicted"/>
<name>A0A699YSM3_HAELA</name>
<feature type="non-terminal residue" evidence="1">
    <location>
        <position position="1"/>
    </location>
</feature>
<organism evidence="1 2">
    <name type="scientific">Haematococcus lacustris</name>
    <name type="common">Green alga</name>
    <name type="synonym">Haematococcus pluvialis</name>
    <dbReference type="NCBI Taxonomy" id="44745"/>
    <lineage>
        <taxon>Eukaryota</taxon>
        <taxon>Viridiplantae</taxon>
        <taxon>Chlorophyta</taxon>
        <taxon>core chlorophytes</taxon>
        <taxon>Chlorophyceae</taxon>
        <taxon>CS clade</taxon>
        <taxon>Chlamydomonadales</taxon>
        <taxon>Haematococcaceae</taxon>
        <taxon>Haematococcus</taxon>
    </lineage>
</organism>
<reference evidence="1 2" key="1">
    <citation type="submission" date="2020-02" db="EMBL/GenBank/DDBJ databases">
        <title>Draft genome sequence of Haematococcus lacustris strain NIES-144.</title>
        <authorList>
            <person name="Morimoto D."/>
            <person name="Nakagawa S."/>
            <person name="Yoshida T."/>
            <person name="Sawayama S."/>
        </authorList>
    </citation>
    <scope>NUCLEOTIDE SEQUENCE [LARGE SCALE GENOMIC DNA]</scope>
    <source>
        <strain evidence="1 2">NIES-144</strain>
    </source>
</reference>
<evidence type="ECO:0000313" key="1">
    <source>
        <dbReference type="EMBL" id="GFH13163.1"/>
    </source>
</evidence>